<dbReference type="Pfam" id="PF05726">
    <property type="entry name" value="Pirin_C"/>
    <property type="match status" value="1"/>
</dbReference>
<dbReference type="Gene3D" id="2.60.120.10">
    <property type="entry name" value="Jelly Rolls"/>
    <property type="match status" value="1"/>
</dbReference>
<dbReference type="CDD" id="cd02247">
    <property type="entry name" value="cupin_pirin_C"/>
    <property type="match status" value="1"/>
</dbReference>
<dbReference type="PIRSF" id="PIRSF006232">
    <property type="entry name" value="Pirin"/>
    <property type="match status" value="1"/>
</dbReference>
<protein>
    <submittedName>
        <fullName evidence="6">Quercetin 2,3-dioxygenase</fullName>
    </submittedName>
</protein>
<name>A0A1T0CW99_9GAMM</name>
<accession>A0A1T0CW99</accession>
<evidence type="ECO:0000259" key="5">
    <source>
        <dbReference type="Pfam" id="PF05726"/>
    </source>
</evidence>
<dbReference type="InterPro" id="IPR011051">
    <property type="entry name" value="RmlC_Cupin_sf"/>
</dbReference>
<dbReference type="InterPro" id="IPR012093">
    <property type="entry name" value="Pirin"/>
</dbReference>
<evidence type="ECO:0000313" key="6">
    <source>
        <dbReference type="EMBL" id="OOS26628.1"/>
    </source>
</evidence>
<dbReference type="EMBL" id="MUYV01000001">
    <property type="protein sequence ID" value="OOS26628.1"/>
    <property type="molecule type" value="Genomic_DNA"/>
</dbReference>
<feature type="domain" description="Pirin N-terminal" evidence="4">
    <location>
        <begin position="19"/>
        <end position="124"/>
    </location>
</feature>
<keyword evidence="2" id="KW-0479">Metal-binding</keyword>
<feature type="binding site" evidence="2">
    <location>
        <position position="108"/>
    </location>
    <ligand>
        <name>Fe cation</name>
        <dbReference type="ChEBI" id="CHEBI:24875"/>
    </ligand>
</feature>
<evidence type="ECO:0000259" key="4">
    <source>
        <dbReference type="Pfam" id="PF02678"/>
    </source>
</evidence>
<keyword evidence="6" id="KW-0560">Oxidoreductase</keyword>
<feature type="binding site" evidence="2">
    <location>
        <position position="58"/>
    </location>
    <ligand>
        <name>Fe cation</name>
        <dbReference type="ChEBI" id="CHEBI:24875"/>
    </ligand>
</feature>
<keyword evidence="6" id="KW-0223">Dioxygenase</keyword>
<dbReference type="PANTHER" id="PTHR13903">
    <property type="entry name" value="PIRIN-RELATED"/>
    <property type="match status" value="1"/>
</dbReference>
<dbReference type="SUPFAM" id="SSF51182">
    <property type="entry name" value="RmlC-like cupins"/>
    <property type="match status" value="1"/>
</dbReference>
<evidence type="ECO:0000256" key="1">
    <source>
        <dbReference type="ARBA" id="ARBA00008416"/>
    </source>
</evidence>
<proteinExistence type="inferred from homology"/>
<dbReference type="InterPro" id="IPR003829">
    <property type="entry name" value="Pirin_N_dom"/>
</dbReference>
<dbReference type="GO" id="GO:0046872">
    <property type="term" value="F:metal ion binding"/>
    <property type="evidence" value="ECO:0007669"/>
    <property type="project" value="UniProtKB-KW"/>
</dbReference>
<dbReference type="Proteomes" id="UP000190683">
    <property type="component" value="Unassembled WGS sequence"/>
</dbReference>
<feature type="binding site" evidence="2">
    <location>
        <position position="60"/>
    </location>
    <ligand>
        <name>Fe cation</name>
        <dbReference type="ChEBI" id="CHEBI:24875"/>
    </ligand>
</feature>
<keyword evidence="7" id="KW-1185">Reference proteome</keyword>
<gene>
    <name evidence="6" type="ORF">B0681_01790</name>
</gene>
<organism evidence="6 7">
    <name type="scientific">Moraxella porci DSM 25326</name>
    <dbReference type="NCBI Taxonomy" id="573983"/>
    <lineage>
        <taxon>Bacteria</taxon>
        <taxon>Pseudomonadati</taxon>
        <taxon>Pseudomonadota</taxon>
        <taxon>Gammaproteobacteria</taxon>
        <taxon>Moraxellales</taxon>
        <taxon>Moraxellaceae</taxon>
        <taxon>Moraxella</taxon>
    </lineage>
</organism>
<dbReference type="Pfam" id="PF02678">
    <property type="entry name" value="Pirin"/>
    <property type="match status" value="1"/>
</dbReference>
<reference evidence="6 7" key="1">
    <citation type="submission" date="2017-02" db="EMBL/GenBank/DDBJ databases">
        <title>Draft genome sequence of Moraxella porci CCUG 54912T type strain.</title>
        <authorList>
            <person name="Salva-Serra F."/>
            <person name="Engstrom-Jakobsson H."/>
            <person name="Thorell K."/>
            <person name="Jaen-Luchoro D."/>
            <person name="Gonzales-Siles L."/>
            <person name="Karlsson R."/>
            <person name="Yazdan S."/>
            <person name="Boulund F."/>
            <person name="Johnning A."/>
            <person name="Engstrand L."/>
            <person name="Kristiansson E."/>
            <person name="Moore E."/>
        </authorList>
    </citation>
    <scope>NUCLEOTIDE SEQUENCE [LARGE SCALE GENOMIC DNA]</scope>
    <source>
        <strain evidence="6 7">CCUG 54912</strain>
    </source>
</reference>
<comment type="similarity">
    <text evidence="1 3">Belongs to the pirin family.</text>
</comment>
<dbReference type="InterPro" id="IPR008778">
    <property type="entry name" value="Pirin_C_dom"/>
</dbReference>
<feature type="binding site" evidence="2">
    <location>
        <position position="106"/>
    </location>
    <ligand>
        <name>Fe cation</name>
        <dbReference type="ChEBI" id="CHEBI:24875"/>
    </ligand>
</feature>
<keyword evidence="2" id="KW-0408">Iron</keyword>
<evidence type="ECO:0000313" key="7">
    <source>
        <dbReference type="Proteomes" id="UP000190683"/>
    </source>
</evidence>
<evidence type="ECO:0000256" key="2">
    <source>
        <dbReference type="PIRSR" id="PIRSR006232-1"/>
    </source>
</evidence>
<sequence>MSVDKFDAKTKDVGGIPVSRFLPQRHRKTIGAWCFLDHAGSDDLSFADDEAGLQVGLHPHLNLQTFTWMLSGEVWHQDSLGHRQLIRPKQVNLMTAGTGNQTGISHTEQTPDGVKDLHAVQLWIALPTDQAIAPNFEHYPELPTWSRDGVNYILTTGSYHGHTAPTTQYSPLVGVDMQFTQDAQFEIEAVDGFEYGFLIIDGELNVNGETYHQDELVVLSDCVNASDSVQLSAKKGTHLMLLGGKPLSHPTIIWWNFVADNVDDLKQAVADWNAGHPRFGDISLDGTDLRRLPAPEVPDGILQS</sequence>
<comment type="cofactor">
    <cofactor evidence="2">
        <name>Fe cation</name>
        <dbReference type="ChEBI" id="CHEBI:24875"/>
    </cofactor>
    <text evidence="2">Binds 1 Fe cation per subunit.</text>
</comment>
<feature type="domain" description="Pirin C-terminal" evidence="5">
    <location>
        <begin position="175"/>
        <end position="276"/>
    </location>
</feature>
<dbReference type="PANTHER" id="PTHR13903:SF8">
    <property type="entry name" value="PIRIN"/>
    <property type="match status" value="1"/>
</dbReference>
<dbReference type="AlphaFoldDB" id="A0A1T0CW99"/>
<dbReference type="GO" id="GO:0051213">
    <property type="term" value="F:dioxygenase activity"/>
    <property type="evidence" value="ECO:0007669"/>
    <property type="project" value="UniProtKB-KW"/>
</dbReference>
<dbReference type="InterPro" id="IPR014710">
    <property type="entry name" value="RmlC-like_jellyroll"/>
</dbReference>
<dbReference type="RefSeq" id="WP_078317021.1">
    <property type="nucleotide sequence ID" value="NZ_MUYV01000001.1"/>
</dbReference>
<comment type="caution">
    <text evidence="6">The sequence shown here is derived from an EMBL/GenBank/DDBJ whole genome shotgun (WGS) entry which is preliminary data.</text>
</comment>
<evidence type="ECO:0000256" key="3">
    <source>
        <dbReference type="RuleBase" id="RU003457"/>
    </source>
</evidence>